<dbReference type="EMBL" id="OCNE01000023">
    <property type="protein sequence ID" value="SOD65849.1"/>
    <property type="molecule type" value="Genomic_DNA"/>
</dbReference>
<accession>A0A286E4P6</accession>
<organism evidence="1 2">
    <name type="scientific">Streptomyces zhaozhouensis</name>
    <dbReference type="NCBI Taxonomy" id="1300267"/>
    <lineage>
        <taxon>Bacteria</taxon>
        <taxon>Bacillati</taxon>
        <taxon>Actinomycetota</taxon>
        <taxon>Actinomycetes</taxon>
        <taxon>Kitasatosporales</taxon>
        <taxon>Streptomycetaceae</taxon>
        <taxon>Streptomyces</taxon>
    </lineage>
</organism>
<gene>
    <name evidence="1" type="ORF">SAMN06297387_12381</name>
</gene>
<evidence type="ECO:0000313" key="2">
    <source>
        <dbReference type="Proteomes" id="UP000219072"/>
    </source>
</evidence>
<sequence>MPALTYVGFYAELVPDDTAPHHGSLREALSPPGDYPPEPVAAYLEAGHPVLDLTEGTRDVIGDAFHVPGGVSVLTDGTFVWRLDLAAYVRHYTPALPGPLLTRALASPAAASPLSRDALLAITGRVVADLGFRTG</sequence>
<proteinExistence type="predicted"/>
<evidence type="ECO:0000313" key="1">
    <source>
        <dbReference type="EMBL" id="SOD65849.1"/>
    </source>
</evidence>
<protein>
    <submittedName>
        <fullName evidence="1">Uncharacterized protein</fullName>
    </submittedName>
</protein>
<keyword evidence="2" id="KW-1185">Reference proteome</keyword>
<dbReference type="RefSeq" id="WP_097233564.1">
    <property type="nucleotide sequence ID" value="NZ_OCNE01000023.1"/>
</dbReference>
<reference evidence="1 2" key="1">
    <citation type="submission" date="2017-09" db="EMBL/GenBank/DDBJ databases">
        <authorList>
            <person name="Ehlers B."/>
            <person name="Leendertz F.H."/>
        </authorList>
    </citation>
    <scope>NUCLEOTIDE SEQUENCE [LARGE SCALE GENOMIC DNA]</scope>
    <source>
        <strain evidence="1 2">CGMCC 4.7095</strain>
    </source>
</reference>
<dbReference type="AlphaFoldDB" id="A0A286E4P6"/>
<dbReference type="OrthoDB" id="275232at2"/>
<dbReference type="Proteomes" id="UP000219072">
    <property type="component" value="Unassembled WGS sequence"/>
</dbReference>
<name>A0A286E4P6_9ACTN</name>